<proteinExistence type="predicted"/>
<dbReference type="EMBL" id="SJPM01000012">
    <property type="protein sequence ID" value="TWT92238.1"/>
    <property type="molecule type" value="Genomic_DNA"/>
</dbReference>
<gene>
    <name evidence="2" type="ORF">Pla100_47750</name>
</gene>
<feature type="compositionally biased region" description="Basic and acidic residues" evidence="1">
    <location>
        <begin position="1"/>
        <end position="10"/>
    </location>
</feature>
<protein>
    <submittedName>
        <fullName evidence="2">Uncharacterized protein</fullName>
    </submittedName>
</protein>
<evidence type="ECO:0000313" key="3">
    <source>
        <dbReference type="Proteomes" id="UP000316213"/>
    </source>
</evidence>
<evidence type="ECO:0000256" key="1">
    <source>
        <dbReference type="SAM" id="MobiDB-lite"/>
    </source>
</evidence>
<reference evidence="2 3" key="1">
    <citation type="submission" date="2019-02" db="EMBL/GenBank/DDBJ databases">
        <title>Deep-cultivation of Planctomycetes and their phenomic and genomic characterization uncovers novel biology.</title>
        <authorList>
            <person name="Wiegand S."/>
            <person name="Jogler M."/>
            <person name="Boedeker C."/>
            <person name="Pinto D."/>
            <person name="Vollmers J."/>
            <person name="Rivas-Marin E."/>
            <person name="Kohn T."/>
            <person name="Peeters S.H."/>
            <person name="Heuer A."/>
            <person name="Rast P."/>
            <person name="Oberbeckmann S."/>
            <person name="Bunk B."/>
            <person name="Jeske O."/>
            <person name="Meyerdierks A."/>
            <person name="Storesund J.E."/>
            <person name="Kallscheuer N."/>
            <person name="Luecker S."/>
            <person name="Lage O.M."/>
            <person name="Pohl T."/>
            <person name="Merkel B.J."/>
            <person name="Hornburger P."/>
            <person name="Mueller R.-W."/>
            <person name="Bruemmer F."/>
            <person name="Labrenz M."/>
            <person name="Spormann A.M."/>
            <person name="Op Den Camp H."/>
            <person name="Overmann J."/>
            <person name="Amann R."/>
            <person name="Jetten M.S.M."/>
            <person name="Mascher T."/>
            <person name="Medema M.H."/>
            <person name="Devos D.P."/>
            <person name="Kaster A.-K."/>
            <person name="Ovreas L."/>
            <person name="Rohde M."/>
            <person name="Galperin M.Y."/>
            <person name="Jogler C."/>
        </authorList>
    </citation>
    <scope>NUCLEOTIDE SEQUENCE [LARGE SCALE GENOMIC DNA]</scope>
    <source>
        <strain evidence="2 3">Pla100</strain>
    </source>
</reference>
<keyword evidence="3" id="KW-1185">Reference proteome</keyword>
<accession>A0A5C5ZZ49</accession>
<evidence type="ECO:0000313" key="2">
    <source>
        <dbReference type="EMBL" id="TWT92238.1"/>
    </source>
</evidence>
<dbReference type="AlphaFoldDB" id="A0A5C5ZZ49"/>
<name>A0A5C5ZZ49_9BACT</name>
<sequence length="81" mass="8940">MVDSHSDLRKSVQSVAVEEHPRRGQRSPLLFTPKALLASSPVVERSDTTGQLSLRWQFGQHLFSAGDVLVSKIAAKLRDSI</sequence>
<feature type="region of interest" description="Disordered" evidence="1">
    <location>
        <begin position="1"/>
        <end position="27"/>
    </location>
</feature>
<dbReference type="Proteomes" id="UP000316213">
    <property type="component" value="Unassembled WGS sequence"/>
</dbReference>
<comment type="caution">
    <text evidence="2">The sequence shown here is derived from an EMBL/GenBank/DDBJ whole genome shotgun (WGS) entry which is preliminary data.</text>
</comment>
<organism evidence="2 3">
    <name type="scientific">Neorhodopirellula pilleata</name>
    <dbReference type="NCBI Taxonomy" id="2714738"/>
    <lineage>
        <taxon>Bacteria</taxon>
        <taxon>Pseudomonadati</taxon>
        <taxon>Planctomycetota</taxon>
        <taxon>Planctomycetia</taxon>
        <taxon>Pirellulales</taxon>
        <taxon>Pirellulaceae</taxon>
        <taxon>Neorhodopirellula</taxon>
    </lineage>
</organism>